<sequence>MDLSQLDAHTSSHPNTSLLQIRLHEYFSRSEKPVACQAFSLSLSLRVHLLTWEYRHGTLQRGLIISRLEAEVTALKTALH</sequence>
<comment type="caution">
    <text evidence="1">The sequence shown here is derived from an EMBL/GenBank/DDBJ whole genome shotgun (WGS) entry which is preliminary data.</text>
</comment>
<protein>
    <submittedName>
        <fullName evidence="1">Uncharacterized protein</fullName>
    </submittedName>
</protein>
<reference evidence="1" key="1">
    <citation type="submission" date="2021-02" db="EMBL/GenBank/DDBJ databases">
        <title>Comparative genomics reveals that relaxation of natural selection precedes convergent phenotypic evolution of cavefish.</title>
        <authorList>
            <person name="Peng Z."/>
        </authorList>
    </citation>
    <scope>NUCLEOTIDE SEQUENCE</scope>
    <source>
        <tissue evidence="1">Muscle</tissue>
    </source>
</reference>
<proteinExistence type="predicted"/>
<name>A0A9W7WKF4_TRIRA</name>
<dbReference type="EMBL" id="JAFHDT010000011">
    <property type="protein sequence ID" value="KAI7803044.1"/>
    <property type="molecule type" value="Genomic_DNA"/>
</dbReference>
<gene>
    <name evidence="1" type="ORF">IRJ41_002028</name>
</gene>
<dbReference type="AlphaFoldDB" id="A0A9W7WKF4"/>
<accession>A0A9W7WKF4</accession>
<dbReference type="Proteomes" id="UP001059041">
    <property type="component" value="Linkage Group LG11"/>
</dbReference>
<evidence type="ECO:0000313" key="1">
    <source>
        <dbReference type="EMBL" id="KAI7803044.1"/>
    </source>
</evidence>
<keyword evidence="2" id="KW-1185">Reference proteome</keyword>
<evidence type="ECO:0000313" key="2">
    <source>
        <dbReference type="Proteomes" id="UP001059041"/>
    </source>
</evidence>
<organism evidence="1 2">
    <name type="scientific">Triplophysa rosa</name>
    <name type="common">Cave loach</name>
    <dbReference type="NCBI Taxonomy" id="992332"/>
    <lineage>
        <taxon>Eukaryota</taxon>
        <taxon>Metazoa</taxon>
        <taxon>Chordata</taxon>
        <taxon>Craniata</taxon>
        <taxon>Vertebrata</taxon>
        <taxon>Euteleostomi</taxon>
        <taxon>Actinopterygii</taxon>
        <taxon>Neopterygii</taxon>
        <taxon>Teleostei</taxon>
        <taxon>Ostariophysi</taxon>
        <taxon>Cypriniformes</taxon>
        <taxon>Nemacheilidae</taxon>
        <taxon>Triplophysa</taxon>
    </lineage>
</organism>